<evidence type="ECO:0000313" key="3">
    <source>
        <dbReference type="Proteomes" id="UP000030001"/>
    </source>
</evidence>
<feature type="compositionally biased region" description="Acidic residues" evidence="1">
    <location>
        <begin position="138"/>
        <end position="154"/>
    </location>
</feature>
<sequence length="154" mass="17619">MNEAKKKAALELQLTDEIKKDLMDDIDKAQTISHHWEGQLDGTDLLQTYYPEAAKVGTTLLMADVLAIHLTYWLNNEGICCAKPRMMKYRTRISISGYPLNEMDSAWLTNWFAQRNQYILDDLDTAKAIAEQILENEANSEESEETDDDEGNEN</sequence>
<gene>
    <name evidence="2" type="ORF">LX03_06515</name>
</gene>
<accession>A0A099YBD6</accession>
<proteinExistence type="predicted"/>
<evidence type="ECO:0000313" key="2">
    <source>
        <dbReference type="EMBL" id="KGL66721.1"/>
    </source>
</evidence>
<reference evidence="2 3" key="1">
    <citation type="submission" date="2014-09" db="EMBL/GenBank/DDBJ databases">
        <title>Lactobacillus mucosae CRL573 Genome Sequencing.</title>
        <authorList>
            <person name="Bleckwedel J."/>
            <person name="Teran L.C."/>
            <person name="Bonacina J."/>
            <person name="Saavedra L."/>
            <person name="Mozzi F.B."/>
            <person name="Raya R.R."/>
        </authorList>
    </citation>
    <scope>NUCLEOTIDE SEQUENCE [LARGE SCALE GENOMIC DNA]</scope>
    <source>
        <strain evidence="2 3">CRL573</strain>
    </source>
</reference>
<organism evidence="2 3">
    <name type="scientific">Limosilactobacillus mucosae</name>
    <name type="common">Lactobacillus mucosae</name>
    <dbReference type="NCBI Taxonomy" id="97478"/>
    <lineage>
        <taxon>Bacteria</taxon>
        <taxon>Bacillati</taxon>
        <taxon>Bacillota</taxon>
        <taxon>Bacilli</taxon>
        <taxon>Lactobacillales</taxon>
        <taxon>Lactobacillaceae</taxon>
        <taxon>Limosilactobacillus</taxon>
    </lineage>
</organism>
<comment type="caution">
    <text evidence="2">The sequence shown here is derived from an EMBL/GenBank/DDBJ whole genome shotgun (WGS) entry which is preliminary data.</text>
</comment>
<feature type="region of interest" description="Disordered" evidence="1">
    <location>
        <begin position="135"/>
        <end position="154"/>
    </location>
</feature>
<dbReference type="EMBL" id="JROC01000033">
    <property type="protein sequence ID" value="KGL66721.1"/>
    <property type="molecule type" value="Genomic_DNA"/>
</dbReference>
<name>A0A099YBD6_LIMMU</name>
<evidence type="ECO:0000256" key="1">
    <source>
        <dbReference type="SAM" id="MobiDB-lite"/>
    </source>
</evidence>
<dbReference type="AlphaFoldDB" id="A0A099YBD6"/>
<dbReference type="Proteomes" id="UP000030001">
    <property type="component" value="Unassembled WGS sequence"/>
</dbReference>
<protein>
    <submittedName>
        <fullName evidence="2">Uncharacterized protein</fullName>
    </submittedName>
</protein>